<comment type="caution">
    <text evidence="2">The sequence shown here is derived from an EMBL/GenBank/DDBJ whole genome shotgun (WGS) entry which is preliminary data.</text>
</comment>
<accession>A0A916TUK6</accession>
<dbReference type="InterPro" id="IPR001509">
    <property type="entry name" value="Epimerase_deHydtase"/>
</dbReference>
<dbReference type="SUPFAM" id="SSF51735">
    <property type="entry name" value="NAD(P)-binding Rossmann-fold domains"/>
    <property type="match status" value="1"/>
</dbReference>
<gene>
    <name evidence="2" type="ORF">GCM10011494_27970</name>
</gene>
<evidence type="ECO:0000313" key="3">
    <source>
        <dbReference type="Proteomes" id="UP000608154"/>
    </source>
</evidence>
<name>A0A916TUK6_9SPHN</name>
<dbReference type="InterPro" id="IPR050177">
    <property type="entry name" value="Lipid_A_modif_metabolic_enz"/>
</dbReference>
<evidence type="ECO:0000259" key="1">
    <source>
        <dbReference type="Pfam" id="PF01370"/>
    </source>
</evidence>
<dbReference type="Pfam" id="PF01370">
    <property type="entry name" value="Epimerase"/>
    <property type="match status" value="1"/>
</dbReference>
<dbReference type="PANTHER" id="PTHR43245:SF23">
    <property type="entry name" value="NAD(P)-BINDING DOMAIN-CONTAINING PROTEIN"/>
    <property type="match status" value="1"/>
</dbReference>
<feature type="domain" description="NAD-dependent epimerase/dehydratase" evidence="1">
    <location>
        <begin position="3"/>
        <end position="240"/>
    </location>
</feature>
<dbReference type="CDD" id="cd08946">
    <property type="entry name" value="SDR_e"/>
    <property type="match status" value="1"/>
</dbReference>
<dbReference type="InterPro" id="IPR036291">
    <property type="entry name" value="NAD(P)-bd_dom_sf"/>
</dbReference>
<reference evidence="2" key="1">
    <citation type="journal article" date="2014" name="Int. J. Syst. Evol. Microbiol.">
        <title>Complete genome sequence of Corynebacterium casei LMG S-19264T (=DSM 44701T), isolated from a smear-ripened cheese.</title>
        <authorList>
            <consortium name="US DOE Joint Genome Institute (JGI-PGF)"/>
            <person name="Walter F."/>
            <person name="Albersmeier A."/>
            <person name="Kalinowski J."/>
            <person name="Ruckert C."/>
        </authorList>
    </citation>
    <scope>NUCLEOTIDE SEQUENCE</scope>
    <source>
        <strain evidence="2">CGMCC 1.15095</strain>
    </source>
</reference>
<reference evidence="2" key="2">
    <citation type="submission" date="2020-09" db="EMBL/GenBank/DDBJ databases">
        <authorList>
            <person name="Sun Q."/>
            <person name="Zhou Y."/>
        </authorList>
    </citation>
    <scope>NUCLEOTIDE SEQUENCE</scope>
    <source>
        <strain evidence="2">CGMCC 1.15095</strain>
    </source>
</reference>
<dbReference type="Proteomes" id="UP000608154">
    <property type="component" value="Unassembled WGS sequence"/>
</dbReference>
<keyword evidence="3" id="KW-1185">Reference proteome</keyword>
<dbReference type="Gene3D" id="3.40.50.720">
    <property type="entry name" value="NAD(P)-binding Rossmann-like Domain"/>
    <property type="match status" value="1"/>
</dbReference>
<sequence length="351" mass="38189">MKILLTGHLGYIGTVLAPRLLARGHDVTGLDSDLFAECSFAGPVAHIPSIGGDVREFVAEEDSIERLRGFDAVIHLAGLSNDPLGDYRPGLTQEINARASFELARLAKAAGVPRFVFASSCSNYGASGDQFISEAGTLNPVTPYGLSKVEAEVGISALADASFSPTFLRASTAYGLSPRLRFDLVVNNLTAWACTTGDVHLKSDGSPWRPIVHVEDIALAYIATVEAPRTEVHCEVFNVGQTSENYQIREIAEIVRDVVPGSKIAFADGASPDLRNYRVDCNYIALRLHAFKPQWTCRRGVEQLFTAFTESGLTVEAFEGPRFKRIAHLKQRIDEGSLNEHLYPVRQLAAA</sequence>
<dbReference type="EMBL" id="BMHK01000020">
    <property type="protein sequence ID" value="GGC07744.1"/>
    <property type="molecule type" value="Genomic_DNA"/>
</dbReference>
<proteinExistence type="predicted"/>
<protein>
    <submittedName>
        <fullName evidence="2">NAD-dependent dehydratase</fullName>
    </submittedName>
</protein>
<organism evidence="2 3">
    <name type="scientific">Novosphingobium endophyticum</name>
    <dbReference type="NCBI Taxonomy" id="1955250"/>
    <lineage>
        <taxon>Bacteria</taxon>
        <taxon>Pseudomonadati</taxon>
        <taxon>Pseudomonadota</taxon>
        <taxon>Alphaproteobacteria</taxon>
        <taxon>Sphingomonadales</taxon>
        <taxon>Sphingomonadaceae</taxon>
        <taxon>Novosphingobium</taxon>
    </lineage>
</organism>
<dbReference type="AlphaFoldDB" id="A0A916TUK6"/>
<evidence type="ECO:0000313" key="2">
    <source>
        <dbReference type="EMBL" id="GGC07744.1"/>
    </source>
</evidence>
<dbReference type="PANTHER" id="PTHR43245">
    <property type="entry name" value="BIFUNCTIONAL POLYMYXIN RESISTANCE PROTEIN ARNA"/>
    <property type="match status" value="1"/>
</dbReference>